<evidence type="ECO:0000313" key="1">
    <source>
        <dbReference type="EMBL" id="KAF6447383.1"/>
    </source>
</evidence>
<sequence>MAGATLTPKITIRRRLPKSVRVILIAVLVMTAVEVENMAQLRPIQEARRRVWRWGEDELWFEQHPHNWSNREGRKQMEKPSFIQHKFTFKPRWNETRKYEFLLKTDNMPDVLTIVISVVSL</sequence>
<dbReference type="Proteomes" id="UP000593571">
    <property type="component" value="Unassembled WGS sequence"/>
</dbReference>
<proteinExistence type="predicted"/>
<dbReference type="EMBL" id="JACASE010000007">
    <property type="protein sequence ID" value="KAF6447383.1"/>
    <property type="molecule type" value="Genomic_DNA"/>
</dbReference>
<accession>A0A7J8FI04</accession>
<dbReference type="AlphaFoldDB" id="A0A7J8FI04"/>
<organism evidence="1 2">
    <name type="scientific">Rousettus aegyptiacus</name>
    <name type="common">Egyptian fruit bat</name>
    <name type="synonym">Pteropus aegyptiacus</name>
    <dbReference type="NCBI Taxonomy" id="9407"/>
    <lineage>
        <taxon>Eukaryota</taxon>
        <taxon>Metazoa</taxon>
        <taxon>Chordata</taxon>
        <taxon>Craniata</taxon>
        <taxon>Vertebrata</taxon>
        <taxon>Euteleostomi</taxon>
        <taxon>Mammalia</taxon>
        <taxon>Eutheria</taxon>
        <taxon>Laurasiatheria</taxon>
        <taxon>Chiroptera</taxon>
        <taxon>Yinpterochiroptera</taxon>
        <taxon>Pteropodoidea</taxon>
        <taxon>Pteropodidae</taxon>
        <taxon>Rousettinae</taxon>
        <taxon>Rousettus</taxon>
    </lineage>
</organism>
<gene>
    <name evidence="1" type="ORF">HJG63_011845</name>
</gene>
<evidence type="ECO:0000313" key="2">
    <source>
        <dbReference type="Proteomes" id="UP000593571"/>
    </source>
</evidence>
<keyword evidence="2" id="KW-1185">Reference proteome</keyword>
<comment type="caution">
    <text evidence="1">The sequence shown here is derived from an EMBL/GenBank/DDBJ whole genome shotgun (WGS) entry which is preliminary data.</text>
</comment>
<reference evidence="1 2" key="1">
    <citation type="journal article" date="2020" name="Nature">
        <title>Six reference-quality genomes reveal evolution of bat adaptations.</title>
        <authorList>
            <person name="Jebb D."/>
            <person name="Huang Z."/>
            <person name="Pippel M."/>
            <person name="Hughes G.M."/>
            <person name="Lavrichenko K."/>
            <person name="Devanna P."/>
            <person name="Winkler S."/>
            <person name="Jermiin L.S."/>
            <person name="Skirmuntt E.C."/>
            <person name="Katzourakis A."/>
            <person name="Burkitt-Gray L."/>
            <person name="Ray D.A."/>
            <person name="Sullivan K.A.M."/>
            <person name="Roscito J.G."/>
            <person name="Kirilenko B.M."/>
            <person name="Davalos L.M."/>
            <person name="Corthals A.P."/>
            <person name="Power M.L."/>
            <person name="Jones G."/>
            <person name="Ransome R.D."/>
            <person name="Dechmann D.K.N."/>
            <person name="Locatelli A.G."/>
            <person name="Puechmaille S.J."/>
            <person name="Fedrigo O."/>
            <person name="Jarvis E.D."/>
            <person name="Hiller M."/>
            <person name="Vernes S.C."/>
            <person name="Myers E.W."/>
            <person name="Teeling E.C."/>
        </authorList>
    </citation>
    <scope>NUCLEOTIDE SEQUENCE [LARGE SCALE GENOMIC DNA]</scope>
    <source>
        <strain evidence="1">MRouAeg1</strain>
        <tissue evidence="1">Muscle</tissue>
    </source>
</reference>
<name>A0A7J8FI04_ROUAE</name>
<protein>
    <submittedName>
        <fullName evidence="1">Uncharacterized protein</fullName>
    </submittedName>
</protein>